<feature type="region of interest" description="Disordered" evidence="3">
    <location>
        <begin position="846"/>
        <end position="866"/>
    </location>
</feature>
<keyword evidence="1 2" id="KW-0175">Coiled coil</keyword>
<dbReference type="AlphaFoldDB" id="A0A5E4Q3D7"/>
<dbReference type="EMBL" id="FZQP02001115">
    <property type="protein sequence ID" value="VVC91797.1"/>
    <property type="molecule type" value="Genomic_DNA"/>
</dbReference>
<evidence type="ECO:0000256" key="2">
    <source>
        <dbReference type="SAM" id="Coils"/>
    </source>
</evidence>
<evidence type="ECO:0000313" key="7">
    <source>
        <dbReference type="Proteomes" id="UP000324832"/>
    </source>
</evidence>
<feature type="compositionally biased region" description="Basic and acidic residues" evidence="3">
    <location>
        <begin position="181"/>
        <end position="192"/>
    </location>
</feature>
<dbReference type="Pfam" id="PF25408">
    <property type="entry name" value="AAA_lid_NAV1"/>
    <property type="match status" value="1"/>
</dbReference>
<name>A0A5E4Q3D7_9NEOP</name>
<keyword evidence="7" id="KW-1185">Reference proteome</keyword>
<evidence type="ECO:0000259" key="4">
    <source>
        <dbReference type="Pfam" id="PF23092"/>
    </source>
</evidence>
<feature type="region of interest" description="Disordered" evidence="3">
    <location>
        <begin position="512"/>
        <end position="587"/>
    </location>
</feature>
<feature type="coiled-coil region" evidence="2">
    <location>
        <begin position="418"/>
        <end position="445"/>
    </location>
</feature>
<evidence type="ECO:0000256" key="3">
    <source>
        <dbReference type="SAM" id="MobiDB-lite"/>
    </source>
</evidence>
<dbReference type="PANTHER" id="PTHR12784:SF28">
    <property type="entry name" value="PROTEIN SICKIE"/>
    <property type="match status" value="1"/>
</dbReference>
<sequence>MAVTTSQTYYGSPIHDGFATIRAPRSRIKIRSLVEPNNLSNLPQRHSEYFTLQRNGKNSFLKSSCGVQYVTNESDNLHKDKPTRISFTDPVYTHASPPSFKSTSPVKHGRENSHYDSINIKPRRRLKSLELSRDLAQEEDEKLNVVMVNNGDRHLYETSIASQDFAEQHSVRTDTTGSSVDYRKRNSDRDNCSESSSYFTDTDRPISSYSDNSTIPSTDTEDVLKDLPNKSRFHKSPQKYATLNMRRPKFLELKPAAVNENVSFGSLRGNKFEYHSEPNTPLTHDISELNDSSSIISDVRKIPKMPLQNRNLFRRSVSESNAFSKRLSYRHSFSSDIRPQLNKKPHKCCECITGIPANDDESDTAKSSRPLGTLYEAQDPKVGCQTILRAKPPVPWWELALKKSRYKSCPILEDAHVVSAFEQSLSNMTQRLQQLTATAERKESTITTQQSSPQRIAQTGNGAITRHLSTDSVSSINSLSSGSSAPHDKKHKKKGWLRSSFTKAFSRNAKISKTAKHSSLGQLSSQDSSSGSHHYDDPHTIREGSNENSLEHSHEAIDNSKDKTTGPAAKSEEQTKEKPDQSGLVDELKRQLREKDLVLTDIRLEALSSAHQLESLKDTVIKMRQNNERLQRLVTSRSLAGSQSSLGTGGSAVEDPRRFSLADQATMHQATLDMHSQPLELDFNCLSSTPPRDKKGSPKSTIMEPLYGNKTTCELNENNEAILGMNGASDIFTNGMNSGERLSGDYDINSVLPPPKSRELAIGESYSDIGVADSQGDTTDGKKIAIAVYLGQPETFQRYFEEVQDTITESERIFYAKQSASAYNNHFEKQPSFDSPRISQNHSPEIETQEYPHINKSNTNSLKSNKSTHSSSYKHVYNCDSTINCNEFTIAYTYISGKTTWQNLDYIVRKTFKDYLSRIDPGTNLGLNTDSITSYHLGEATRGPEIGFPELLPCGYIIGTVNTLYICLQGVGILDNLQHASALGDAFAGLLPPDNRNMPVIIGTMSQATCNTTNLQLHHNFRYLRRKLFSLELRLGRREPALAAVLEWLPGVWSTLNAFLEAHSSSDVTVGPRLFLACPMDLEASQAWFADVWNYSIVPYAAEAVREGVALYGRRRHAALDPLQHVKSSYPWREPNHSHTLRPITVEDMNIEEGSQDPGANNNQDPLLNMLMRLQEAANYSGNQSQDSDNASMDSNLTHDSSMGNEL</sequence>
<dbReference type="PANTHER" id="PTHR12784">
    <property type="entry name" value="STEERIN"/>
    <property type="match status" value="1"/>
</dbReference>
<protein>
    <submittedName>
        <fullName evidence="6">Uncharacterized protein</fullName>
    </submittedName>
</protein>
<feature type="compositionally biased region" description="Polar residues" evidence="3">
    <location>
        <begin position="193"/>
        <end position="218"/>
    </location>
</feature>
<accession>A0A5E4Q3D7</accession>
<evidence type="ECO:0000256" key="1">
    <source>
        <dbReference type="ARBA" id="ARBA00023054"/>
    </source>
</evidence>
<feature type="domain" description="CortBP2/NAV1-like AAA+ ATPase lid" evidence="5">
    <location>
        <begin position="1035"/>
        <end position="1140"/>
    </location>
</feature>
<dbReference type="InterPro" id="IPR039041">
    <property type="entry name" value="Nav/unc-53"/>
</dbReference>
<feature type="region of interest" description="Disordered" evidence="3">
    <location>
        <begin position="167"/>
        <end position="235"/>
    </location>
</feature>
<gene>
    <name evidence="6" type="ORF">LSINAPIS_LOCUS4369</name>
</gene>
<evidence type="ECO:0000313" key="6">
    <source>
        <dbReference type="EMBL" id="VVC91797.1"/>
    </source>
</evidence>
<evidence type="ECO:0000259" key="5">
    <source>
        <dbReference type="Pfam" id="PF25408"/>
    </source>
</evidence>
<feature type="region of interest" description="Disordered" evidence="3">
    <location>
        <begin position="467"/>
        <end position="496"/>
    </location>
</feature>
<feature type="compositionally biased region" description="Low complexity" evidence="3">
    <location>
        <begin position="518"/>
        <end position="532"/>
    </location>
</feature>
<dbReference type="GO" id="GO:0022008">
    <property type="term" value="P:neurogenesis"/>
    <property type="evidence" value="ECO:0007669"/>
    <property type="project" value="InterPro"/>
</dbReference>
<dbReference type="InterPro" id="IPR057568">
    <property type="entry name" value="CortBP2_NAV1-like_AAA_lid"/>
</dbReference>
<dbReference type="Proteomes" id="UP000324832">
    <property type="component" value="Unassembled WGS sequence"/>
</dbReference>
<feature type="domain" description="Neuron navigator 1-like ubiquitin-like" evidence="4">
    <location>
        <begin position="884"/>
        <end position="963"/>
    </location>
</feature>
<dbReference type="InterPro" id="IPR057126">
    <property type="entry name" value="NAV1-like_ubiquitin-like"/>
</dbReference>
<proteinExistence type="predicted"/>
<feature type="compositionally biased region" description="Basic and acidic residues" evidence="3">
    <location>
        <begin position="533"/>
        <end position="587"/>
    </location>
</feature>
<reference evidence="6 7" key="1">
    <citation type="submission" date="2017-07" db="EMBL/GenBank/DDBJ databases">
        <authorList>
            <person name="Talla V."/>
            <person name="Backstrom N."/>
        </authorList>
    </citation>
    <scope>NUCLEOTIDE SEQUENCE [LARGE SCALE GENOMIC DNA]</scope>
</reference>
<dbReference type="Pfam" id="PF23092">
    <property type="entry name" value="Ubiquitin_6"/>
    <property type="match status" value="1"/>
</dbReference>
<feature type="region of interest" description="Disordered" evidence="3">
    <location>
        <begin position="1180"/>
        <end position="1207"/>
    </location>
</feature>
<feature type="compositionally biased region" description="Low complexity" evidence="3">
    <location>
        <begin position="855"/>
        <end position="866"/>
    </location>
</feature>
<organism evidence="6 7">
    <name type="scientific">Leptidea sinapis</name>
    <dbReference type="NCBI Taxonomy" id="189913"/>
    <lineage>
        <taxon>Eukaryota</taxon>
        <taxon>Metazoa</taxon>
        <taxon>Ecdysozoa</taxon>
        <taxon>Arthropoda</taxon>
        <taxon>Hexapoda</taxon>
        <taxon>Insecta</taxon>
        <taxon>Pterygota</taxon>
        <taxon>Neoptera</taxon>
        <taxon>Endopterygota</taxon>
        <taxon>Lepidoptera</taxon>
        <taxon>Glossata</taxon>
        <taxon>Ditrysia</taxon>
        <taxon>Papilionoidea</taxon>
        <taxon>Pieridae</taxon>
        <taxon>Dismorphiinae</taxon>
        <taxon>Leptidea</taxon>
    </lineage>
</organism>
<feature type="compositionally biased region" description="Low complexity" evidence="3">
    <location>
        <begin position="470"/>
        <end position="484"/>
    </location>
</feature>
<feature type="region of interest" description="Disordered" evidence="3">
    <location>
        <begin position="88"/>
        <end position="120"/>
    </location>
</feature>